<dbReference type="GO" id="GO:0016887">
    <property type="term" value="F:ATP hydrolysis activity"/>
    <property type="evidence" value="ECO:0007669"/>
    <property type="project" value="InterPro"/>
</dbReference>
<evidence type="ECO:0000256" key="5">
    <source>
        <dbReference type="ARBA" id="ARBA00022840"/>
    </source>
</evidence>
<feature type="transmembrane region" description="Helical" evidence="9">
    <location>
        <begin position="59"/>
        <end position="77"/>
    </location>
</feature>
<keyword evidence="4" id="KW-0547">Nucleotide-binding</keyword>
<dbReference type="FunFam" id="3.40.50.300:FF:000604">
    <property type="entry name" value="ABC transporter B family member 28"/>
    <property type="match status" value="1"/>
</dbReference>
<organism evidence="12 13">
    <name type="scientific">Streptomyces calidiresistens</name>
    <dbReference type="NCBI Taxonomy" id="1485586"/>
    <lineage>
        <taxon>Bacteria</taxon>
        <taxon>Bacillati</taxon>
        <taxon>Actinomycetota</taxon>
        <taxon>Actinomycetes</taxon>
        <taxon>Kitasatosporales</taxon>
        <taxon>Streptomycetaceae</taxon>
        <taxon>Streptomyces</taxon>
    </lineage>
</organism>
<feature type="compositionally biased region" description="Basic and acidic residues" evidence="8">
    <location>
        <begin position="970"/>
        <end position="980"/>
    </location>
</feature>
<feature type="transmembrane region" description="Helical" evidence="9">
    <location>
        <begin position="161"/>
        <end position="182"/>
    </location>
</feature>
<dbReference type="Gene3D" id="3.40.50.300">
    <property type="entry name" value="P-loop containing nucleotide triphosphate hydrolases"/>
    <property type="match status" value="2"/>
</dbReference>
<gene>
    <name evidence="12" type="primary">cydD</name>
    <name evidence="12" type="ORF">FOE67_06725</name>
</gene>
<dbReference type="RefSeq" id="WP_182661474.1">
    <property type="nucleotide sequence ID" value="NZ_VKHS01000097.1"/>
</dbReference>
<feature type="region of interest" description="Disordered" evidence="8">
    <location>
        <begin position="970"/>
        <end position="989"/>
    </location>
</feature>
<keyword evidence="7 9" id="KW-0472">Membrane</keyword>
<dbReference type="InterPro" id="IPR027417">
    <property type="entry name" value="P-loop_NTPase"/>
</dbReference>
<evidence type="ECO:0000256" key="7">
    <source>
        <dbReference type="ARBA" id="ARBA00023136"/>
    </source>
</evidence>
<keyword evidence="2" id="KW-0813">Transport</keyword>
<accession>A0A7W3T1P4</accession>
<feature type="domain" description="ABC transporter" evidence="10">
    <location>
        <begin position="335"/>
        <end position="566"/>
    </location>
</feature>
<dbReference type="GO" id="GO:0005524">
    <property type="term" value="F:ATP binding"/>
    <property type="evidence" value="ECO:0007669"/>
    <property type="project" value="UniProtKB-KW"/>
</dbReference>
<dbReference type="GO" id="GO:0140359">
    <property type="term" value="F:ABC-type transporter activity"/>
    <property type="evidence" value="ECO:0007669"/>
    <property type="project" value="InterPro"/>
</dbReference>
<keyword evidence="13" id="KW-1185">Reference proteome</keyword>
<feature type="transmembrane region" description="Helical" evidence="9">
    <location>
        <begin position="135"/>
        <end position="155"/>
    </location>
</feature>
<dbReference type="EMBL" id="VKHS01000097">
    <property type="protein sequence ID" value="MBB0229213.1"/>
    <property type="molecule type" value="Genomic_DNA"/>
</dbReference>
<name>A0A7W3T1P4_9ACTN</name>
<evidence type="ECO:0000256" key="3">
    <source>
        <dbReference type="ARBA" id="ARBA00022692"/>
    </source>
</evidence>
<reference evidence="13" key="1">
    <citation type="submission" date="2019-10" db="EMBL/GenBank/DDBJ databases">
        <title>Streptomyces sp. nov., a novel actinobacterium isolated from alkaline environment.</title>
        <authorList>
            <person name="Golinska P."/>
        </authorList>
    </citation>
    <scope>NUCLEOTIDE SEQUENCE [LARGE SCALE GENOMIC DNA]</scope>
    <source>
        <strain evidence="13">DSM 42108</strain>
    </source>
</reference>
<evidence type="ECO:0000256" key="2">
    <source>
        <dbReference type="ARBA" id="ARBA00022448"/>
    </source>
</evidence>
<dbReference type="InterPro" id="IPR036640">
    <property type="entry name" value="ABC1_TM_sf"/>
</dbReference>
<dbReference type="CDD" id="cd03228">
    <property type="entry name" value="ABCC_MRP_Like"/>
    <property type="match status" value="1"/>
</dbReference>
<dbReference type="InterPro" id="IPR014223">
    <property type="entry name" value="ABC_CydC/D"/>
</dbReference>
<dbReference type="SUPFAM" id="SSF90123">
    <property type="entry name" value="ABC transporter transmembrane region"/>
    <property type="match status" value="2"/>
</dbReference>
<feature type="transmembrane region" description="Helical" evidence="9">
    <location>
        <begin position="274"/>
        <end position="291"/>
    </location>
</feature>
<dbReference type="PROSITE" id="PS00211">
    <property type="entry name" value="ABC_TRANSPORTER_1"/>
    <property type="match status" value="2"/>
</dbReference>
<evidence type="ECO:0000256" key="8">
    <source>
        <dbReference type="SAM" id="MobiDB-lite"/>
    </source>
</evidence>
<dbReference type="InterPro" id="IPR014216">
    <property type="entry name" value="ABC_transptr_CydD"/>
</dbReference>
<dbReference type="AlphaFoldDB" id="A0A7W3T1P4"/>
<feature type="transmembrane region" description="Helical" evidence="9">
    <location>
        <begin position="929"/>
        <end position="953"/>
    </location>
</feature>
<dbReference type="PANTHER" id="PTHR24221:SF590">
    <property type="entry name" value="COMPONENT LINKED WITH THE ASSEMBLY OF CYTOCHROME' TRANSPORT TRANSMEMBRANE ATP-BINDING PROTEIN ABC TRANSPORTER CYDD-RELATED"/>
    <property type="match status" value="1"/>
</dbReference>
<proteinExistence type="predicted"/>
<keyword evidence="3 9" id="KW-0812">Transmembrane</keyword>
<dbReference type="InterPro" id="IPR039421">
    <property type="entry name" value="Type_1_exporter"/>
</dbReference>
<dbReference type="Proteomes" id="UP000530234">
    <property type="component" value="Unassembled WGS sequence"/>
</dbReference>
<feature type="transmembrane region" description="Helical" evidence="9">
    <location>
        <begin position="240"/>
        <end position="268"/>
    </location>
</feature>
<feature type="compositionally biased region" description="Polar residues" evidence="8">
    <location>
        <begin position="1261"/>
        <end position="1272"/>
    </location>
</feature>
<dbReference type="InterPro" id="IPR017871">
    <property type="entry name" value="ABC_transporter-like_CS"/>
</dbReference>
<dbReference type="GO" id="GO:0005886">
    <property type="term" value="C:plasma membrane"/>
    <property type="evidence" value="ECO:0007669"/>
    <property type="project" value="UniProtKB-SubCell"/>
</dbReference>
<feature type="transmembrane region" description="Helical" evidence="9">
    <location>
        <begin position="817"/>
        <end position="837"/>
    </location>
</feature>
<evidence type="ECO:0000256" key="6">
    <source>
        <dbReference type="ARBA" id="ARBA00022989"/>
    </source>
</evidence>
<feature type="transmembrane region" description="Helical" evidence="9">
    <location>
        <begin position="789"/>
        <end position="811"/>
    </location>
</feature>
<evidence type="ECO:0000256" key="4">
    <source>
        <dbReference type="ARBA" id="ARBA00022741"/>
    </source>
</evidence>
<dbReference type="PANTHER" id="PTHR24221">
    <property type="entry name" value="ATP-BINDING CASSETTE SUB-FAMILY B"/>
    <property type="match status" value="1"/>
</dbReference>
<feature type="region of interest" description="Disordered" evidence="8">
    <location>
        <begin position="1234"/>
        <end position="1272"/>
    </location>
</feature>
<dbReference type="PROSITE" id="PS50893">
    <property type="entry name" value="ABC_TRANSPORTER_2"/>
    <property type="match status" value="2"/>
</dbReference>
<dbReference type="GO" id="GO:0034775">
    <property type="term" value="P:glutathione transmembrane transport"/>
    <property type="evidence" value="ECO:0007669"/>
    <property type="project" value="InterPro"/>
</dbReference>
<dbReference type="NCBIfam" id="TIGR02868">
    <property type="entry name" value="CydC"/>
    <property type="match status" value="1"/>
</dbReference>
<evidence type="ECO:0000313" key="13">
    <source>
        <dbReference type="Proteomes" id="UP000530234"/>
    </source>
</evidence>
<dbReference type="GO" id="GO:0005737">
    <property type="term" value="C:cytoplasm"/>
    <property type="evidence" value="ECO:0007669"/>
    <property type="project" value="UniProtKB-ARBA"/>
</dbReference>
<feature type="compositionally biased region" description="Low complexity" evidence="8">
    <location>
        <begin position="546"/>
        <end position="564"/>
    </location>
</feature>
<dbReference type="PROSITE" id="PS50929">
    <property type="entry name" value="ABC_TM1F"/>
    <property type="match status" value="2"/>
</dbReference>
<evidence type="ECO:0000256" key="9">
    <source>
        <dbReference type="SAM" id="Phobius"/>
    </source>
</evidence>
<dbReference type="GO" id="GO:0042883">
    <property type="term" value="P:cysteine transport"/>
    <property type="evidence" value="ECO:0007669"/>
    <property type="project" value="InterPro"/>
</dbReference>
<feature type="domain" description="ABC transmembrane type-1" evidence="11">
    <location>
        <begin position="675"/>
        <end position="958"/>
    </location>
</feature>
<keyword evidence="6 9" id="KW-1133">Transmembrane helix</keyword>
<dbReference type="Pfam" id="PF00664">
    <property type="entry name" value="ABC_membrane"/>
    <property type="match status" value="2"/>
</dbReference>
<feature type="compositionally biased region" description="Low complexity" evidence="8">
    <location>
        <begin position="572"/>
        <end position="588"/>
    </location>
</feature>
<feature type="compositionally biased region" description="Low complexity" evidence="8">
    <location>
        <begin position="596"/>
        <end position="606"/>
    </location>
</feature>
<feature type="transmembrane region" description="Helical" evidence="9">
    <location>
        <begin position="674"/>
        <end position="697"/>
    </location>
</feature>
<feature type="region of interest" description="Disordered" evidence="8">
    <location>
        <begin position="543"/>
        <end position="640"/>
    </location>
</feature>
<dbReference type="Pfam" id="PF00005">
    <property type="entry name" value="ABC_tran"/>
    <property type="match status" value="2"/>
</dbReference>
<feature type="transmembrane region" description="Helical" evidence="9">
    <location>
        <begin position="899"/>
        <end position="923"/>
    </location>
</feature>
<dbReference type="SMART" id="SM00382">
    <property type="entry name" value="AAA"/>
    <property type="match status" value="2"/>
</dbReference>
<feature type="compositionally biased region" description="Low complexity" evidence="8">
    <location>
        <begin position="1234"/>
        <end position="1248"/>
    </location>
</feature>
<dbReference type="Gene3D" id="1.20.1560.10">
    <property type="entry name" value="ABC transporter type 1, transmembrane domain"/>
    <property type="match status" value="2"/>
</dbReference>
<feature type="domain" description="ABC transporter" evidence="10">
    <location>
        <begin position="992"/>
        <end position="1230"/>
    </location>
</feature>
<comment type="caution">
    <text evidence="12">The sequence shown here is derived from an EMBL/GenBank/DDBJ whole genome shotgun (WGS) entry which is preliminary data.</text>
</comment>
<keyword evidence="5" id="KW-0067">ATP-binding</keyword>
<feature type="domain" description="ABC transmembrane type-1" evidence="11">
    <location>
        <begin position="20"/>
        <end position="303"/>
    </location>
</feature>
<dbReference type="InterPro" id="IPR003593">
    <property type="entry name" value="AAA+_ATPase"/>
</dbReference>
<dbReference type="InterPro" id="IPR011527">
    <property type="entry name" value="ABC1_TM_dom"/>
</dbReference>
<evidence type="ECO:0000313" key="12">
    <source>
        <dbReference type="EMBL" id="MBB0229213.1"/>
    </source>
</evidence>
<comment type="subcellular location">
    <subcellularLocation>
        <location evidence="1">Cell membrane</location>
        <topology evidence="1">Multi-pass membrane protein</topology>
    </subcellularLocation>
</comment>
<dbReference type="NCBIfam" id="TIGR02857">
    <property type="entry name" value="CydD"/>
    <property type="match status" value="1"/>
</dbReference>
<dbReference type="SUPFAM" id="SSF52540">
    <property type="entry name" value="P-loop containing nucleoside triphosphate hydrolases"/>
    <property type="match status" value="2"/>
</dbReference>
<feature type="transmembrane region" description="Helical" evidence="9">
    <location>
        <begin position="709"/>
        <end position="728"/>
    </location>
</feature>
<evidence type="ECO:0000256" key="1">
    <source>
        <dbReference type="ARBA" id="ARBA00004651"/>
    </source>
</evidence>
<dbReference type="GO" id="GO:0045454">
    <property type="term" value="P:cell redox homeostasis"/>
    <property type="evidence" value="ECO:0007669"/>
    <property type="project" value="InterPro"/>
</dbReference>
<dbReference type="InterPro" id="IPR003439">
    <property type="entry name" value="ABC_transporter-like_ATP-bd"/>
</dbReference>
<sequence length="1272" mass="132452">MKPVDPRLLRHARATRGFLVGSVLLGLLNAGLVIAQAVLIADIVVGSFQQGLGSDELTGPVALLAATAVGRALVSWLTERAAHRAGAAVKSELRMRLVEHAAALGPGRLDHRRSGELAVLAGRGIDALDDYFARYLPQLGLAVAVPAAVLAVILTEDRVSAAIILGTLPLIPLFMVLIGWATRSHMDRQWRRLSRLSHHFLDVVAGLPTLKVFGRARAQVENIRAITADYRRTTVRTLRIAFLSSFALELLATISVALVAVTIGMRLVHGELDLHTGLVVLILAPEAYLPLRQVGTHYHAAAEGLSAADEVFGVLETERPRPGTDPAPDARTAALRLERVTVRREGRAGEVLRELDLTLPPGGTVAVVGPSGVGKTTLINVLLGFVRPEPGGRVLVGDRDLADLDPDSWHRQVAWVPQHPHLFAGTIAENVRLARPDADDAAVLRALRDAAADADLPPGRRVEEGGTGLSAGQRQRVALARALLTERPVLLLDEPTAALDGLTEARVRETLRRAAAGRTVLIVTHRPALRDLADRVVELLPPTPLPAGTDGEAAAGPGGAAPADGADRPRVTGDATGPAGAGDTLPTGAPVPTPAGTPGEPTAPGGWILGDFLDTREPDAGDTPTGNDTPAGQGTTPSTAGIAARAVRRLLPAGRSTGARRLLRDAARPRAGRLALTAVFGALALASATGLMAVSGWLISRASEQPPVLYLMIAVTLTRTFGIGRAVFRYVERLLGHDAVLRMLADLRVTVYGRLERLAPAGLRRTRRGDLLSRLVSDVDALQDHWLRWLLPAGAAAVVSTAAVVFTGWLLPGAGAVLAAGLLAAGVGVPLLTAAIARRTERRLAPARGRLGTRVVDLLTGTGELTVAGALPGRIAAVRDSDRELTALAARSGSATASAAGLSALAAGLTVAAAAWVGAAGVASGALAGVWLATVVMVPLAAFEAVNGLPVAVQHRQRAGRATERVAEVLDTPDPVREPAEPAEPPAEPFPLVVRGLTARHPGQSPEAAPALSGVDLELTPGRRIAVVGASGAGKTTLALCLLRFLDPEAGSYVLGGVDATSLRGEDVRRTVGLCAQDAHLFDSTLRENLRLARPGAGDGELRAALDRARLLEWVDGLPAGLDTPVGEHGAELSGGQRQRLALARALLADFPVLLLDEPAEHLDTDTADALTADLLAATADRTTLLITHRLVGLEEVDEVLVLDGGRVVQRGPYAELAGAAGPFRRMLRAGGATEAAGNGTGNDAGRAVAPEPSEDRKPRTSGQIRLSSPVG</sequence>
<evidence type="ECO:0000259" key="10">
    <source>
        <dbReference type="PROSITE" id="PS50893"/>
    </source>
</evidence>
<feature type="compositionally biased region" description="Polar residues" evidence="8">
    <location>
        <begin position="624"/>
        <end position="639"/>
    </location>
</feature>
<evidence type="ECO:0000259" key="11">
    <source>
        <dbReference type="PROSITE" id="PS50929"/>
    </source>
</evidence>
<dbReference type="CDD" id="cd18584">
    <property type="entry name" value="ABC_6TM_AarD_CydD"/>
    <property type="match status" value="1"/>
</dbReference>
<protein>
    <submittedName>
        <fullName evidence="12">Thiol reductant ABC exporter subunit CydD</fullName>
    </submittedName>
</protein>